<dbReference type="CDD" id="cd19756">
    <property type="entry name" value="Bbox2"/>
    <property type="match status" value="1"/>
</dbReference>
<dbReference type="InterPro" id="IPR011042">
    <property type="entry name" value="6-blade_b-propeller_TolB-like"/>
</dbReference>
<evidence type="ECO:0000313" key="4">
    <source>
        <dbReference type="EnsemblMetazoa" id="G1219.1:cds"/>
    </source>
</evidence>
<dbReference type="PANTHER" id="PTHR24104">
    <property type="entry name" value="E3 UBIQUITIN-PROTEIN LIGASE NHLRC1-RELATED"/>
    <property type="match status" value="1"/>
</dbReference>
<dbReference type="Pfam" id="PF00643">
    <property type="entry name" value="zf-B_box"/>
    <property type="match status" value="1"/>
</dbReference>
<feature type="domain" description="B box-type" evidence="3">
    <location>
        <begin position="9"/>
        <end position="56"/>
    </location>
</feature>
<dbReference type="SUPFAM" id="SSF101898">
    <property type="entry name" value="NHL repeat"/>
    <property type="match status" value="1"/>
</dbReference>
<name>A0A8W8I396_MAGGI</name>
<feature type="domain" description="B box-type" evidence="3">
    <location>
        <begin position="63"/>
        <end position="105"/>
    </location>
</feature>
<keyword evidence="5" id="KW-1185">Reference proteome</keyword>
<evidence type="ECO:0000256" key="2">
    <source>
        <dbReference type="SAM" id="MobiDB-lite"/>
    </source>
</evidence>
<dbReference type="Proteomes" id="UP000005408">
    <property type="component" value="Unassembled WGS sequence"/>
</dbReference>
<dbReference type="AlphaFoldDB" id="A0A8W8I396"/>
<feature type="region of interest" description="Disordered" evidence="2">
    <location>
        <begin position="265"/>
        <end position="294"/>
    </location>
</feature>
<accession>A0A8W8I396</accession>
<proteinExistence type="predicted"/>
<evidence type="ECO:0000259" key="3">
    <source>
        <dbReference type="PROSITE" id="PS50119"/>
    </source>
</evidence>
<dbReference type="PANTHER" id="PTHR24104:SF50">
    <property type="entry name" value="SMP-30_GLUCONOLACTONASE_LRE-LIKE REGION DOMAIN-CONTAINING PROTEIN"/>
    <property type="match status" value="1"/>
</dbReference>
<dbReference type="SMART" id="SM00336">
    <property type="entry name" value="BBOX"/>
    <property type="match status" value="1"/>
</dbReference>
<organism evidence="4 5">
    <name type="scientific">Magallana gigas</name>
    <name type="common">Pacific oyster</name>
    <name type="synonym">Crassostrea gigas</name>
    <dbReference type="NCBI Taxonomy" id="29159"/>
    <lineage>
        <taxon>Eukaryota</taxon>
        <taxon>Metazoa</taxon>
        <taxon>Spiralia</taxon>
        <taxon>Lophotrochozoa</taxon>
        <taxon>Mollusca</taxon>
        <taxon>Bivalvia</taxon>
        <taxon>Autobranchia</taxon>
        <taxon>Pteriomorphia</taxon>
        <taxon>Ostreida</taxon>
        <taxon>Ostreoidea</taxon>
        <taxon>Ostreidae</taxon>
        <taxon>Magallana</taxon>
    </lineage>
</organism>
<dbReference type="Gene3D" id="3.30.160.60">
    <property type="entry name" value="Classic Zinc Finger"/>
    <property type="match status" value="1"/>
</dbReference>
<dbReference type="GO" id="GO:0008270">
    <property type="term" value="F:zinc ion binding"/>
    <property type="evidence" value="ECO:0007669"/>
    <property type="project" value="UniProtKB-KW"/>
</dbReference>
<dbReference type="GO" id="GO:0061630">
    <property type="term" value="F:ubiquitin protein ligase activity"/>
    <property type="evidence" value="ECO:0007669"/>
    <property type="project" value="TreeGrafter"/>
</dbReference>
<protein>
    <recommendedName>
        <fullName evidence="3">B box-type domain-containing protein</fullName>
    </recommendedName>
</protein>
<dbReference type="InterPro" id="IPR000315">
    <property type="entry name" value="Znf_B-box"/>
</dbReference>
<dbReference type="GO" id="GO:0000209">
    <property type="term" value="P:protein polyubiquitination"/>
    <property type="evidence" value="ECO:0007669"/>
    <property type="project" value="TreeGrafter"/>
</dbReference>
<dbReference type="Gene3D" id="2.120.10.30">
    <property type="entry name" value="TolB, C-terminal domain"/>
    <property type="match status" value="1"/>
</dbReference>
<keyword evidence="1" id="KW-0479">Metal-binding</keyword>
<reference evidence="4" key="1">
    <citation type="submission" date="2022-08" db="UniProtKB">
        <authorList>
            <consortium name="EnsemblMetazoa"/>
        </authorList>
    </citation>
    <scope>IDENTIFICATION</scope>
    <source>
        <strain evidence="4">05x7-T-G4-1.051#20</strain>
    </source>
</reference>
<keyword evidence="1" id="KW-0862">Zinc</keyword>
<dbReference type="EnsemblMetazoa" id="G1219.1">
    <property type="protein sequence ID" value="G1219.1:cds"/>
    <property type="gene ID" value="G1219"/>
</dbReference>
<evidence type="ECO:0000256" key="1">
    <source>
        <dbReference type="PROSITE-ProRule" id="PRU00024"/>
    </source>
</evidence>
<keyword evidence="1" id="KW-0863">Zinc-finger</keyword>
<dbReference type="GO" id="GO:0043161">
    <property type="term" value="P:proteasome-mediated ubiquitin-dependent protein catabolic process"/>
    <property type="evidence" value="ECO:0007669"/>
    <property type="project" value="TreeGrafter"/>
</dbReference>
<dbReference type="PROSITE" id="PS50119">
    <property type="entry name" value="ZF_BBOX"/>
    <property type="match status" value="2"/>
</dbReference>
<evidence type="ECO:0000313" key="5">
    <source>
        <dbReference type="Proteomes" id="UP000005408"/>
    </source>
</evidence>
<dbReference type="SUPFAM" id="SSF57845">
    <property type="entry name" value="B-box zinc-binding domain"/>
    <property type="match status" value="1"/>
</dbReference>
<dbReference type="InterPro" id="IPR050952">
    <property type="entry name" value="TRIM-NHL_E3_ligases"/>
</dbReference>
<sequence length="576" mass="65956">MASIPEDAQHIIECGTESCERYGAMYCNSCYRPMCEQCKDDHLKSSDNVDHDVVPYISRNRKLPVEKCKTHPIKDLDLLCEECQIPLCSLCTTLKNHKWHGFVNLEKFYSENYHFCLDKLPSIRDYFLPTSKELQKEIQEDAKEIERIMENIRGKVKTDIESLKKLADEVMSEIMVEVDKEEEKLLDEIKSQDKTVDEYITYLQKLDGDIREYLSASKVTNILIEHSKNLEIRPIPETTKPVTPTYTVGQHSKEDVSNLLGKLHADQDQPKTRNIKPLKSRTSTSKEVKQDYPKASTTQQTWSLTAGTKIKELTVPDIECIFHVSLDKSDKLWVSDNTGNIFQVDFQGNMLQKICTSLQGFGYHTVTQDGDFIYTDREKKVINKKTKDKEVAVFISGGFWEPISIHSSLKTGNIVVGMKRTADAKVVRYNINGSFNYTIYRDINGKKLYSEPHYITENINGDICTSDFEKQEVVVVNERGQHRFSYRGQRPLFYPYGICTDTLGHIIVCDVYSNKGSIDILDQNGQFLSHLLESQQGIDCPYSVCVDDQNNLYVGHFSNNTLDVYKYLQCSSGSPS</sequence>